<protein>
    <submittedName>
        <fullName evidence="2">Uncharacterized protein</fullName>
    </submittedName>
</protein>
<dbReference type="Proteomes" id="UP000311382">
    <property type="component" value="Unassembled WGS sequence"/>
</dbReference>
<evidence type="ECO:0000256" key="1">
    <source>
        <dbReference type="SAM" id="MobiDB-lite"/>
    </source>
</evidence>
<feature type="compositionally biased region" description="Low complexity" evidence="1">
    <location>
        <begin position="541"/>
        <end position="555"/>
    </location>
</feature>
<feature type="compositionally biased region" description="Low complexity" evidence="1">
    <location>
        <begin position="429"/>
        <end position="445"/>
    </location>
</feature>
<feature type="compositionally biased region" description="Polar residues" evidence="1">
    <location>
        <begin position="457"/>
        <end position="480"/>
    </location>
</feature>
<feature type="compositionally biased region" description="Polar residues" evidence="1">
    <location>
        <begin position="681"/>
        <end position="695"/>
    </location>
</feature>
<dbReference type="AlphaFoldDB" id="A0A5C5FXJ9"/>
<feature type="compositionally biased region" description="Basic and acidic residues" evidence="1">
    <location>
        <begin position="42"/>
        <end position="61"/>
    </location>
</feature>
<feature type="region of interest" description="Disordered" evidence="1">
    <location>
        <begin position="282"/>
        <end position="301"/>
    </location>
</feature>
<feature type="compositionally biased region" description="Low complexity" evidence="1">
    <location>
        <begin position="201"/>
        <end position="212"/>
    </location>
</feature>
<feature type="region of interest" description="Disordered" evidence="1">
    <location>
        <begin position="105"/>
        <end position="147"/>
    </location>
</feature>
<dbReference type="OrthoDB" id="2575228at2759"/>
<comment type="caution">
    <text evidence="2">The sequence shown here is derived from an EMBL/GenBank/DDBJ whole genome shotgun (WGS) entry which is preliminary data.</text>
</comment>
<feature type="region of interest" description="Disordered" evidence="1">
    <location>
        <begin position="182"/>
        <end position="270"/>
    </location>
</feature>
<feature type="compositionally biased region" description="Low complexity" evidence="1">
    <location>
        <begin position="290"/>
        <end position="301"/>
    </location>
</feature>
<feature type="region of interest" description="Disordered" evidence="1">
    <location>
        <begin position="1"/>
        <end position="66"/>
    </location>
</feature>
<proteinExistence type="predicted"/>
<gene>
    <name evidence="2" type="ORF">DMC30DRAFT_220493</name>
</gene>
<feature type="region of interest" description="Disordered" evidence="1">
    <location>
        <begin position="541"/>
        <end position="567"/>
    </location>
</feature>
<organism evidence="2 3">
    <name type="scientific">Rhodotorula diobovata</name>
    <dbReference type="NCBI Taxonomy" id="5288"/>
    <lineage>
        <taxon>Eukaryota</taxon>
        <taxon>Fungi</taxon>
        <taxon>Dikarya</taxon>
        <taxon>Basidiomycota</taxon>
        <taxon>Pucciniomycotina</taxon>
        <taxon>Microbotryomycetes</taxon>
        <taxon>Sporidiobolales</taxon>
        <taxon>Sporidiobolaceae</taxon>
        <taxon>Rhodotorula</taxon>
    </lineage>
</organism>
<feature type="region of interest" description="Disordered" evidence="1">
    <location>
        <begin position="672"/>
        <end position="757"/>
    </location>
</feature>
<keyword evidence="3" id="KW-1185">Reference proteome</keyword>
<name>A0A5C5FXJ9_9BASI</name>
<accession>A0A5C5FXJ9</accession>
<evidence type="ECO:0000313" key="3">
    <source>
        <dbReference type="Proteomes" id="UP000311382"/>
    </source>
</evidence>
<feature type="compositionally biased region" description="Polar residues" evidence="1">
    <location>
        <begin position="391"/>
        <end position="400"/>
    </location>
</feature>
<feature type="compositionally biased region" description="Pro residues" evidence="1">
    <location>
        <begin position="495"/>
        <end position="520"/>
    </location>
</feature>
<feature type="compositionally biased region" description="Low complexity" evidence="1">
    <location>
        <begin position="105"/>
        <end position="122"/>
    </location>
</feature>
<feature type="compositionally biased region" description="Pro residues" evidence="1">
    <location>
        <begin position="335"/>
        <end position="346"/>
    </location>
</feature>
<reference evidence="2 3" key="1">
    <citation type="submission" date="2019-03" db="EMBL/GenBank/DDBJ databases">
        <title>Rhodosporidium diobovatum UCD-FST 08-225 genome sequencing, assembly, and annotation.</title>
        <authorList>
            <person name="Fakankun I.U."/>
            <person name="Fristensky B."/>
            <person name="Levin D.B."/>
        </authorList>
    </citation>
    <scope>NUCLEOTIDE SEQUENCE [LARGE SCALE GENOMIC DNA]</scope>
    <source>
        <strain evidence="2 3">UCD-FST 08-225</strain>
    </source>
</reference>
<sequence>MRRTVDPPCPLLSHLRRSGRATMPGGQGVQAQAGETRRRRQESRSMKAAEVNEARPGEEACRTASRPSVVEKVEMARIAHGRPIMAAGPPRCWEPGAGHALTAAASTAPVRTRAPSAQSAALARRRRLSLPLRTSRPRDPSTSGLPHRCSIRVSNLVGPPSSRGCPRLRLCLLASVTPGPDPRLVSARCSSPPLLPDHQPRAASPPASAASPPRLPRIVPTSPFGTTVPARPQRRAPAMSYPPASSSSSSSSHHQPWAGHRTASTSSFAGFDPPQIRYAYASDANHCPDPHSSPSSLASPSSFGNFGVRRARSSGALPTLHSTGACDPSLHSRPAFPPSPVSPDYPPGLGRGPSSSAASAQYRPTPALAGWRGPPHEESAKDAWVPEPSSYARQASFGQPPQTPPPSARFKRTTSAQPVLATPEMTPASSSSRRGSTYSSGQGSSWLGVPEAAPMTYSRTTATANQGFQHSSPEQISQMSEILGPDALAALSPKPSYPPPRSFDARPPPPTVNLQRPPPAKKQAKYNVNGVLLDEDDYRAFASSPASSSRQESLAHAPGPSVGYGDRAYGASSYGGSAYHAAPYDPWGGYLAPSQVDIQRPASAPPTPVLDTDSATHFAPYGSTYESPIMRSTAAMNRRRGSSFDASSIPRTYSSGLVGLAPFSEDAYGGFNAGLGFGESVQPSDPQQLRRTPPSSAYPPSFRVGPSGYGSQYPAPSPTPSPARRTEAAPSGSSKKRARDEEQASPSAKRAGKRGAV</sequence>
<dbReference type="EMBL" id="SOZI01000051">
    <property type="protein sequence ID" value="TNY21056.1"/>
    <property type="molecule type" value="Genomic_DNA"/>
</dbReference>
<feature type="compositionally biased region" description="Polar residues" evidence="1">
    <location>
        <begin position="644"/>
        <end position="653"/>
    </location>
</feature>
<evidence type="ECO:0000313" key="2">
    <source>
        <dbReference type="EMBL" id="TNY21056.1"/>
    </source>
</evidence>
<dbReference type="STRING" id="5288.A0A5C5FXJ9"/>
<feature type="region of interest" description="Disordered" evidence="1">
    <location>
        <begin position="633"/>
        <end position="653"/>
    </location>
</feature>
<feature type="region of interest" description="Disordered" evidence="1">
    <location>
        <begin position="315"/>
        <end position="523"/>
    </location>
</feature>